<dbReference type="Pfam" id="PF07686">
    <property type="entry name" value="V-set"/>
    <property type="match status" value="1"/>
</dbReference>
<dbReference type="PROSITE" id="PS50835">
    <property type="entry name" value="IG_LIKE"/>
    <property type="match status" value="1"/>
</dbReference>
<evidence type="ECO:0000256" key="3">
    <source>
        <dbReference type="ARBA" id="ARBA00022729"/>
    </source>
</evidence>
<proteinExistence type="predicted"/>
<dbReference type="InterPro" id="IPR036179">
    <property type="entry name" value="Ig-like_dom_sf"/>
</dbReference>
<evidence type="ECO:0000313" key="11">
    <source>
        <dbReference type="EMBL" id="KAF4119118.1"/>
    </source>
</evidence>
<dbReference type="InterPro" id="IPR013783">
    <property type="entry name" value="Ig-like_fold"/>
</dbReference>
<dbReference type="SUPFAM" id="SSF48726">
    <property type="entry name" value="Immunoglobulin"/>
    <property type="match status" value="1"/>
</dbReference>
<feature type="domain" description="Ig-like" evidence="10">
    <location>
        <begin position="33"/>
        <end position="126"/>
    </location>
</feature>
<dbReference type="InterPro" id="IPR003599">
    <property type="entry name" value="Ig_sub"/>
</dbReference>
<feature type="chain" id="PRO_5029899081" description="Ig-like domain-containing protein" evidence="9">
    <location>
        <begin position="20"/>
        <end position="187"/>
    </location>
</feature>
<dbReference type="AlphaFoldDB" id="A0A7J6DIL9"/>
<dbReference type="GO" id="GO:0016020">
    <property type="term" value="C:membrane"/>
    <property type="evidence" value="ECO:0007669"/>
    <property type="project" value="UniProtKB-SubCell"/>
</dbReference>
<keyword evidence="4" id="KW-0677">Repeat</keyword>
<gene>
    <name evidence="11" type="ORF">G5714_001169</name>
</gene>
<dbReference type="PANTHER" id="PTHR12207:SF3">
    <property type="entry name" value="PROSTAGLANDIN F2 RECEPTOR NEGATIVE REGULATOR"/>
    <property type="match status" value="1"/>
</dbReference>
<dbReference type="InterPro" id="IPR051102">
    <property type="entry name" value="IgSF_V-set/TM_domain"/>
</dbReference>
<evidence type="ECO:0000256" key="7">
    <source>
        <dbReference type="ARBA" id="ARBA00023157"/>
    </source>
</evidence>
<keyword evidence="6" id="KW-0472">Membrane</keyword>
<name>A0A7J6DIL9_9TELE</name>
<keyword evidence="12" id="KW-1185">Reference proteome</keyword>
<dbReference type="FunFam" id="2.60.40.10:FF:000191">
    <property type="entry name" value="Immunoglobulin superfamily member 3"/>
    <property type="match status" value="1"/>
</dbReference>
<dbReference type="InterPro" id="IPR007110">
    <property type="entry name" value="Ig-like_dom"/>
</dbReference>
<evidence type="ECO:0000256" key="9">
    <source>
        <dbReference type="SAM" id="SignalP"/>
    </source>
</evidence>
<keyword evidence="5" id="KW-1133">Transmembrane helix</keyword>
<dbReference type="Proteomes" id="UP000579812">
    <property type="component" value="Unassembled WGS sequence"/>
</dbReference>
<dbReference type="PANTHER" id="PTHR12207">
    <property type="entry name" value="V-SET AND TRANSMEMBRANE DOMAIN-CONTAINING PROTEIN"/>
    <property type="match status" value="1"/>
</dbReference>
<comment type="subcellular location">
    <subcellularLocation>
        <location evidence="1">Membrane</location>
        <topology evidence="1">Single-pass membrane protein</topology>
    </subcellularLocation>
</comment>
<feature type="signal peptide" evidence="9">
    <location>
        <begin position="1"/>
        <end position="19"/>
    </location>
</feature>
<evidence type="ECO:0000313" key="12">
    <source>
        <dbReference type="Proteomes" id="UP000579812"/>
    </source>
</evidence>
<protein>
    <recommendedName>
        <fullName evidence="10">Ig-like domain-containing protein</fullName>
    </recommendedName>
</protein>
<evidence type="ECO:0000256" key="1">
    <source>
        <dbReference type="ARBA" id="ARBA00004167"/>
    </source>
</evidence>
<evidence type="ECO:0000256" key="4">
    <source>
        <dbReference type="ARBA" id="ARBA00022737"/>
    </source>
</evidence>
<keyword evidence="7" id="KW-1015">Disulfide bond</keyword>
<evidence type="ECO:0000256" key="8">
    <source>
        <dbReference type="ARBA" id="ARBA00023319"/>
    </source>
</evidence>
<evidence type="ECO:0000259" key="10">
    <source>
        <dbReference type="PROSITE" id="PS50835"/>
    </source>
</evidence>
<dbReference type="InterPro" id="IPR013106">
    <property type="entry name" value="Ig_V-set"/>
</dbReference>
<sequence length="187" mass="20623">MGKTRALLLLCAAVALCHCRSVTVSRGPLLRVEGQPLSIRCDVSEYEGPKEQDFEWTVTRGTETIKVISTFDDRFTDRSLQDRIQSGDISLSRLADNTVELRIQEARVSDSATYHCSTPSTDSVISGNYNADVQLQVVPNSLIVAPDAPNPVVREGGSIRLLCNVSHNFMEEFTCLLPGQSRRAHLC</sequence>
<evidence type="ECO:0000256" key="6">
    <source>
        <dbReference type="ARBA" id="ARBA00023136"/>
    </source>
</evidence>
<evidence type="ECO:0000256" key="5">
    <source>
        <dbReference type="ARBA" id="ARBA00022989"/>
    </source>
</evidence>
<dbReference type="Gene3D" id="2.60.40.10">
    <property type="entry name" value="Immunoglobulins"/>
    <property type="match status" value="1"/>
</dbReference>
<keyword evidence="2" id="KW-0812">Transmembrane</keyword>
<dbReference type="SMART" id="SM00409">
    <property type="entry name" value="IG"/>
    <property type="match status" value="1"/>
</dbReference>
<organism evidence="11 12">
    <name type="scientific">Onychostoma macrolepis</name>
    <dbReference type="NCBI Taxonomy" id="369639"/>
    <lineage>
        <taxon>Eukaryota</taxon>
        <taxon>Metazoa</taxon>
        <taxon>Chordata</taxon>
        <taxon>Craniata</taxon>
        <taxon>Vertebrata</taxon>
        <taxon>Euteleostomi</taxon>
        <taxon>Actinopterygii</taxon>
        <taxon>Neopterygii</taxon>
        <taxon>Teleostei</taxon>
        <taxon>Ostariophysi</taxon>
        <taxon>Cypriniformes</taxon>
        <taxon>Cyprinidae</taxon>
        <taxon>Acrossocheilinae</taxon>
        <taxon>Onychostoma</taxon>
    </lineage>
</organism>
<keyword evidence="8" id="KW-0393">Immunoglobulin domain</keyword>
<keyword evidence="3 9" id="KW-0732">Signal</keyword>
<dbReference type="EMBL" id="JAAMOB010000001">
    <property type="protein sequence ID" value="KAF4119118.1"/>
    <property type="molecule type" value="Genomic_DNA"/>
</dbReference>
<evidence type="ECO:0000256" key="2">
    <source>
        <dbReference type="ARBA" id="ARBA00022692"/>
    </source>
</evidence>
<comment type="caution">
    <text evidence="11">The sequence shown here is derived from an EMBL/GenBank/DDBJ whole genome shotgun (WGS) entry which is preliminary data.</text>
</comment>
<reference evidence="11 12" key="1">
    <citation type="submission" date="2020-04" db="EMBL/GenBank/DDBJ databases">
        <title>Chromosome-level genome assembly of a cyprinid fish Onychostoma macrolepis by integration of Nanopore Sequencing, Bionano and Hi-C technology.</title>
        <authorList>
            <person name="Wang D."/>
        </authorList>
    </citation>
    <scope>NUCLEOTIDE SEQUENCE [LARGE SCALE GENOMIC DNA]</scope>
    <source>
        <strain evidence="11">SWU-2019</strain>
        <tissue evidence="11">Muscle</tissue>
    </source>
</reference>
<accession>A0A7J6DIL9</accession>